<dbReference type="Proteomes" id="UP001598138">
    <property type="component" value="Unassembled WGS sequence"/>
</dbReference>
<evidence type="ECO:0000313" key="1">
    <source>
        <dbReference type="EMBL" id="MFD3393401.1"/>
    </source>
</evidence>
<name>A0ABW6D9F0_9BACT</name>
<protein>
    <recommendedName>
        <fullName evidence="3">C2H2-type domain-containing protein</fullName>
    </recommendedName>
</protein>
<dbReference type="EMBL" id="JBBKXZ010000001">
    <property type="protein sequence ID" value="MFD3393401.1"/>
    <property type="molecule type" value="Genomic_DNA"/>
</dbReference>
<reference evidence="1 2" key="1">
    <citation type="submission" date="2024-03" db="EMBL/GenBank/DDBJ databases">
        <title>Aquirufa genome sequencing.</title>
        <authorList>
            <person name="Pitt A."/>
            <person name="Hahn M.W."/>
        </authorList>
    </citation>
    <scope>NUCLEOTIDE SEQUENCE [LARGE SCALE GENOMIC DNA]</scope>
    <source>
        <strain evidence="1 2">OSTEICH-129V</strain>
    </source>
</reference>
<keyword evidence="2" id="KW-1185">Reference proteome</keyword>
<proteinExistence type="predicted"/>
<organism evidence="1 2">
    <name type="scientific">Aquirufa avitistagni</name>
    <dbReference type="NCBI Taxonomy" id="3104728"/>
    <lineage>
        <taxon>Bacteria</taxon>
        <taxon>Pseudomonadati</taxon>
        <taxon>Bacteroidota</taxon>
        <taxon>Cytophagia</taxon>
        <taxon>Cytophagales</taxon>
        <taxon>Flectobacillaceae</taxon>
        <taxon>Aquirufa</taxon>
    </lineage>
</organism>
<gene>
    <name evidence="1" type="ORF">U0R10_02090</name>
</gene>
<accession>A0ABW6D9F0</accession>
<comment type="caution">
    <text evidence="1">The sequence shown here is derived from an EMBL/GenBank/DDBJ whole genome shotgun (WGS) entry which is preliminary data.</text>
</comment>
<evidence type="ECO:0000313" key="2">
    <source>
        <dbReference type="Proteomes" id="UP001598138"/>
    </source>
</evidence>
<dbReference type="RefSeq" id="WP_377982029.1">
    <property type="nucleotide sequence ID" value="NZ_JBBKXZ010000001.1"/>
</dbReference>
<sequence>MEKLIFKYECPFCKDKSIYTPQELSIHFIQMHNDISPDKMTDWFISKSKSKESKKNNKLNQLKGYDKKLKNKKNKKWVKIIYTPMGNKR</sequence>
<evidence type="ECO:0008006" key="3">
    <source>
        <dbReference type="Google" id="ProtNLM"/>
    </source>
</evidence>